<dbReference type="GO" id="GO:0006338">
    <property type="term" value="P:chromatin remodeling"/>
    <property type="evidence" value="ECO:0007669"/>
    <property type="project" value="UniProtKB-ARBA"/>
</dbReference>
<gene>
    <name evidence="2" type="ORF">O181_012344</name>
</gene>
<organism evidence="2 3">
    <name type="scientific">Austropuccinia psidii MF-1</name>
    <dbReference type="NCBI Taxonomy" id="1389203"/>
    <lineage>
        <taxon>Eukaryota</taxon>
        <taxon>Fungi</taxon>
        <taxon>Dikarya</taxon>
        <taxon>Basidiomycota</taxon>
        <taxon>Pucciniomycotina</taxon>
        <taxon>Pucciniomycetes</taxon>
        <taxon>Pucciniales</taxon>
        <taxon>Sphaerophragmiaceae</taxon>
        <taxon>Austropuccinia</taxon>
    </lineage>
</organism>
<dbReference type="InterPro" id="IPR056924">
    <property type="entry name" value="SH3_Tf2-1"/>
</dbReference>
<sequence length="114" mass="13141">MASLKEYKDCKPTKKLPVRWLGLFEGLKKIGSHAYHLKLPKKCSSVHPVFNASLLEPVKQTTIPNRNQFTPPQVILEEKEEQELAQVLASKLKRGKLLYLVEWKGFNEDPERTN</sequence>
<reference evidence="2" key="1">
    <citation type="submission" date="2021-03" db="EMBL/GenBank/DDBJ databases">
        <title>Draft genome sequence of rust myrtle Austropuccinia psidii MF-1, a brazilian biotype.</title>
        <authorList>
            <person name="Quecine M.C."/>
            <person name="Pachon D.M.R."/>
            <person name="Bonatelli M.L."/>
            <person name="Correr F.H."/>
            <person name="Franceschini L.M."/>
            <person name="Leite T.F."/>
            <person name="Margarido G.R.A."/>
            <person name="Almeida C.A."/>
            <person name="Ferrarezi J.A."/>
            <person name="Labate C.A."/>
        </authorList>
    </citation>
    <scope>NUCLEOTIDE SEQUENCE</scope>
    <source>
        <strain evidence="2">MF-1</strain>
    </source>
</reference>
<evidence type="ECO:0000313" key="2">
    <source>
        <dbReference type="EMBL" id="MBW0472629.1"/>
    </source>
</evidence>
<evidence type="ECO:0000259" key="1">
    <source>
        <dbReference type="PROSITE" id="PS50013"/>
    </source>
</evidence>
<dbReference type="OrthoDB" id="2505365at2759"/>
<evidence type="ECO:0000313" key="3">
    <source>
        <dbReference type="Proteomes" id="UP000765509"/>
    </source>
</evidence>
<dbReference type="Proteomes" id="UP000765509">
    <property type="component" value="Unassembled WGS sequence"/>
</dbReference>
<dbReference type="SUPFAM" id="SSF54160">
    <property type="entry name" value="Chromo domain-like"/>
    <property type="match status" value="1"/>
</dbReference>
<comment type="caution">
    <text evidence="2">The sequence shown here is derived from an EMBL/GenBank/DDBJ whole genome shotgun (WGS) entry which is preliminary data.</text>
</comment>
<dbReference type="InterPro" id="IPR016197">
    <property type="entry name" value="Chromo-like_dom_sf"/>
</dbReference>
<protein>
    <recommendedName>
        <fullName evidence="1">Chromo domain-containing protein</fullName>
    </recommendedName>
</protein>
<dbReference type="Gene3D" id="2.40.50.40">
    <property type="match status" value="1"/>
</dbReference>
<accession>A0A9Q3GMS7</accession>
<feature type="domain" description="Chromo" evidence="1">
    <location>
        <begin position="82"/>
        <end position="114"/>
    </location>
</feature>
<dbReference type="InterPro" id="IPR000953">
    <property type="entry name" value="Chromo/chromo_shadow_dom"/>
</dbReference>
<dbReference type="EMBL" id="AVOT02003149">
    <property type="protein sequence ID" value="MBW0472629.1"/>
    <property type="molecule type" value="Genomic_DNA"/>
</dbReference>
<dbReference type="PROSITE" id="PS50013">
    <property type="entry name" value="CHROMO_2"/>
    <property type="match status" value="1"/>
</dbReference>
<proteinExistence type="predicted"/>
<dbReference type="Pfam" id="PF24626">
    <property type="entry name" value="SH3_Tf2-1"/>
    <property type="match status" value="1"/>
</dbReference>
<keyword evidence="3" id="KW-1185">Reference proteome</keyword>
<dbReference type="AlphaFoldDB" id="A0A9Q3GMS7"/>
<name>A0A9Q3GMS7_9BASI</name>